<keyword evidence="1" id="KW-0813">Transport</keyword>
<keyword evidence="3" id="KW-1015">Disulfide bond</keyword>
<dbReference type="FunFam" id="3.40.30.10:FF:000001">
    <property type="entry name" value="Thioredoxin"/>
    <property type="match status" value="1"/>
</dbReference>
<evidence type="ECO:0000256" key="4">
    <source>
        <dbReference type="ARBA" id="ARBA00023284"/>
    </source>
</evidence>
<dbReference type="PANTHER" id="PTHR45663">
    <property type="entry name" value="GEO12009P1"/>
    <property type="match status" value="1"/>
</dbReference>
<evidence type="ECO:0000313" key="7">
    <source>
        <dbReference type="Proteomes" id="UP000752814"/>
    </source>
</evidence>
<dbReference type="PANTHER" id="PTHR45663:SF11">
    <property type="entry name" value="GEO12009P1"/>
    <property type="match status" value="1"/>
</dbReference>
<dbReference type="GO" id="GO:0005737">
    <property type="term" value="C:cytoplasm"/>
    <property type="evidence" value="ECO:0007669"/>
    <property type="project" value="TreeGrafter"/>
</dbReference>
<dbReference type="Pfam" id="PF00085">
    <property type="entry name" value="Thioredoxin"/>
    <property type="match status" value="1"/>
</dbReference>
<sequence length="130" mass="14961">MDELEAIRERKLKELMNEAEWPTAPIKTTDANFLDVINKYDVVVIDCWAPWCKPCRAMGPIIDELVETLKGKVAFGKLDTDQNQRTAMRFEIESIPTLLVYKSGKLVNRLVGLRPKEEIIAYLRPLIDKN</sequence>
<protein>
    <submittedName>
        <fullName evidence="6">Thiol reductase thioredoxin</fullName>
    </submittedName>
</protein>
<dbReference type="InterPro" id="IPR013766">
    <property type="entry name" value="Thioredoxin_domain"/>
</dbReference>
<dbReference type="SUPFAM" id="SSF52833">
    <property type="entry name" value="Thioredoxin-like"/>
    <property type="match status" value="1"/>
</dbReference>
<evidence type="ECO:0000259" key="5">
    <source>
        <dbReference type="PROSITE" id="PS51352"/>
    </source>
</evidence>
<evidence type="ECO:0000256" key="1">
    <source>
        <dbReference type="ARBA" id="ARBA00022448"/>
    </source>
</evidence>
<dbReference type="InterPro" id="IPR005746">
    <property type="entry name" value="Thioredoxin"/>
</dbReference>
<dbReference type="PROSITE" id="PS51352">
    <property type="entry name" value="THIOREDOXIN_2"/>
    <property type="match status" value="1"/>
</dbReference>
<dbReference type="AlphaFoldDB" id="A0A8J8TDW6"/>
<keyword evidence="2" id="KW-0249">Electron transport</keyword>
<dbReference type="PRINTS" id="PR00421">
    <property type="entry name" value="THIOREDOXIN"/>
</dbReference>
<proteinExistence type="predicted"/>
<dbReference type="RefSeq" id="WP_400194505.1">
    <property type="nucleotide sequence ID" value="NZ_CAYAYE010000042.1"/>
</dbReference>
<gene>
    <name evidence="6" type="ORF">A3207_06540</name>
</gene>
<keyword evidence="4" id="KW-0676">Redox-active center</keyword>
<dbReference type="Gene3D" id="3.40.30.10">
    <property type="entry name" value="Glutaredoxin"/>
    <property type="match status" value="1"/>
</dbReference>
<feature type="domain" description="Thioredoxin" evidence="5">
    <location>
        <begin position="15"/>
        <end position="128"/>
    </location>
</feature>
<reference evidence="6" key="1">
    <citation type="submission" date="2016-03" db="EMBL/GenBank/DDBJ databases">
        <authorList>
            <person name="Borrel G."/>
            <person name="Mccann A."/>
            <person name="O'Toole P.W."/>
        </authorList>
    </citation>
    <scope>NUCLEOTIDE SEQUENCE</scope>
    <source>
        <strain evidence="6">183</strain>
    </source>
</reference>
<dbReference type="CDD" id="cd02947">
    <property type="entry name" value="TRX_family"/>
    <property type="match status" value="1"/>
</dbReference>
<dbReference type="NCBIfam" id="TIGR01068">
    <property type="entry name" value="thioredoxin"/>
    <property type="match status" value="1"/>
</dbReference>
<evidence type="ECO:0000256" key="2">
    <source>
        <dbReference type="ARBA" id="ARBA00022982"/>
    </source>
</evidence>
<accession>A0A8J8TDW6</accession>
<dbReference type="GO" id="GO:0015035">
    <property type="term" value="F:protein-disulfide reductase activity"/>
    <property type="evidence" value="ECO:0007669"/>
    <property type="project" value="InterPro"/>
</dbReference>
<comment type="caution">
    <text evidence="6">The sequence shown here is derived from an EMBL/GenBank/DDBJ whole genome shotgun (WGS) entry which is preliminary data.</text>
</comment>
<evidence type="ECO:0000256" key="3">
    <source>
        <dbReference type="ARBA" id="ARBA00023157"/>
    </source>
</evidence>
<dbReference type="EMBL" id="LVVT01000007">
    <property type="protein sequence ID" value="TQS83977.1"/>
    <property type="molecule type" value="Genomic_DNA"/>
</dbReference>
<dbReference type="InterPro" id="IPR036249">
    <property type="entry name" value="Thioredoxin-like_sf"/>
</dbReference>
<name>A0A8J8TDW6_9ARCH</name>
<dbReference type="Proteomes" id="UP000752814">
    <property type="component" value="Unassembled WGS sequence"/>
</dbReference>
<organism evidence="6 7">
    <name type="scientific">Candidatus Methanomassiliicoccus intestinalis</name>
    <dbReference type="NCBI Taxonomy" id="1406512"/>
    <lineage>
        <taxon>Archaea</taxon>
        <taxon>Methanobacteriati</taxon>
        <taxon>Thermoplasmatota</taxon>
        <taxon>Thermoplasmata</taxon>
        <taxon>Methanomassiliicoccales</taxon>
        <taxon>Methanomassiliicoccaceae</taxon>
        <taxon>Methanomassiliicoccus</taxon>
    </lineage>
</organism>
<evidence type="ECO:0000313" key="6">
    <source>
        <dbReference type="EMBL" id="TQS83977.1"/>
    </source>
</evidence>